<dbReference type="AlphaFoldDB" id="A0A5M6C3P9"/>
<dbReference type="RefSeq" id="XP_031862511.1">
    <property type="nucleotide sequence ID" value="XM_032003189.1"/>
</dbReference>
<keyword evidence="2" id="KW-1185">Reference proteome</keyword>
<dbReference type="PANTHER" id="PTHR35192">
    <property type="entry name" value="PROTEIN, PUTATIVE-RELATED"/>
    <property type="match status" value="1"/>
</dbReference>
<dbReference type="EMBL" id="CP144059">
    <property type="protein sequence ID" value="WWD20693.1"/>
    <property type="molecule type" value="Genomic_DNA"/>
</dbReference>
<name>A0A5M6C3P9_9TREE</name>
<reference evidence="1" key="2">
    <citation type="submission" date="2024-01" db="EMBL/GenBank/DDBJ databases">
        <title>Comparative genomics of Cryptococcus and Kwoniella reveals pathogenesis evolution and contrasting modes of karyotype evolution via chromosome fusion or intercentromeric recombination.</title>
        <authorList>
            <person name="Coelho M.A."/>
            <person name="David-Palma M."/>
            <person name="Shea T."/>
            <person name="Bowers K."/>
            <person name="McGinley-Smith S."/>
            <person name="Mohammad A.W."/>
            <person name="Gnirke A."/>
            <person name="Yurkov A.M."/>
            <person name="Nowrousian M."/>
            <person name="Sun S."/>
            <person name="Cuomo C.A."/>
            <person name="Heitman J."/>
        </authorList>
    </citation>
    <scope>NUCLEOTIDE SEQUENCE</scope>
    <source>
        <strain evidence="1">CBS 12478</strain>
    </source>
</reference>
<dbReference type="KEGG" id="ksn:43587308"/>
<protein>
    <submittedName>
        <fullName evidence="1">Uncharacterized protein</fullName>
    </submittedName>
</protein>
<reference evidence="1" key="1">
    <citation type="submission" date="2017-08" db="EMBL/GenBank/DDBJ databases">
        <authorList>
            <person name="Cuomo C."/>
            <person name="Billmyre B."/>
            <person name="Heitman J."/>
        </authorList>
    </citation>
    <scope>NUCLEOTIDE SEQUENCE</scope>
    <source>
        <strain evidence="1">CBS 12478</strain>
    </source>
</reference>
<accession>A0A5M6C3P9</accession>
<organism evidence="1 2">
    <name type="scientific">Kwoniella shandongensis</name>
    <dbReference type="NCBI Taxonomy" id="1734106"/>
    <lineage>
        <taxon>Eukaryota</taxon>
        <taxon>Fungi</taxon>
        <taxon>Dikarya</taxon>
        <taxon>Basidiomycota</taxon>
        <taxon>Agaricomycotina</taxon>
        <taxon>Tremellomycetes</taxon>
        <taxon>Tremellales</taxon>
        <taxon>Cryptococcaceae</taxon>
        <taxon>Kwoniella</taxon>
    </lineage>
</organism>
<evidence type="ECO:0000313" key="2">
    <source>
        <dbReference type="Proteomes" id="UP000322225"/>
    </source>
</evidence>
<dbReference type="PANTHER" id="PTHR35192:SF2">
    <property type="entry name" value="APPLE DOMAIN-CONTAINING PROTEIN"/>
    <property type="match status" value="1"/>
</dbReference>
<proteinExistence type="predicted"/>
<sequence>MLLPTVLASALIVRSVHGYAYQGCINFSTAPTGTDLTPVAAVLNTCLATCTSSGYSVGYYQASPYHCRCSDTSPAVYEPAQDSSGTCSDGQASSFLLDIDYTFDGCASRIDTSGPTHTSFTSSVSTCFATCDSYRYASFSHLDGVSVCQCFNAIASETATTCDSNSSTSIYVYEHAPQAAASAAVRRQLKRRLEDQRRTINAYCPAGLSSCALPGDADAFECVDTQSDLESCGGCMNGAFDPITRAPAGGVNCSSLPGVALGGVTCARGECLVSACKLGYKLVNNRCV</sequence>
<dbReference type="OrthoDB" id="2564135at2759"/>
<dbReference type="Proteomes" id="UP000322225">
    <property type="component" value="Chromosome 9"/>
</dbReference>
<dbReference type="InterPro" id="IPR038955">
    <property type="entry name" value="PriA/CPL1_fungi"/>
</dbReference>
<dbReference type="InterPro" id="IPR048661">
    <property type="entry name" value="CPL1-like"/>
</dbReference>
<dbReference type="GeneID" id="43587308"/>
<dbReference type="Pfam" id="PF21671">
    <property type="entry name" value="CPL1-like"/>
    <property type="match status" value="1"/>
</dbReference>
<gene>
    <name evidence="1" type="ORF">CI109_105169</name>
</gene>
<evidence type="ECO:0000313" key="1">
    <source>
        <dbReference type="EMBL" id="WWD20693.1"/>
    </source>
</evidence>